<evidence type="ECO:0000256" key="3">
    <source>
        <dbReference type="ARBA" id="ARBA00023326"/>
    </source>
</evidence>
<dbReference type="InterPro" id="IPR006311">
    <property type="entry name" value="TAT_signal"/>
</dbReference>
<dbReference type="Proteomes" id="UP000283374">
    <property type="component" value="Unassembled WGS sequence"/>
</dbReference>
<dbReference type="Pfam" id="PF00041">
    <property type="entry name" value="fn3"/>
    <property type="match status" value="1"/>
</dbReference>
<dbReference type="Gene3D" id="3.60.10.10">
    <property type="entry name" value="Endonuclease/exonuclease/phosphatase"/>
    <property type="match status" value="1"/>
</dbReference>
<keyword evidence="2" id="KW-0378">Hydrolase</keyword>
<organism evidence="5 6">
    <name type="scientific">Cellulomonas rhizosphaerae</name>
    <dbReference type="NCBI Taxonomy" id="2293719"/>
    <lineage>
        <taxon>Bacteria</taxon>
        <taxon>Bacillati</taxon>
        <taxon>Actinomycetota</taxon>
        <taxon>Actinomycetes</taxon>
        <taxon>Micrococcales</taxon>
        <taxon>Cellulomonadaceae</taxon>
        <taxon>Cellulomonas</taxon>
    </lineage>
</organism>
<keyword evidence="1" id="KW-0677">Repeat</keyword>
<dbReference type="SUPFAM" id="SSF49265">
    <property type="entry name" value="Fibronectin type III"/>
    <property type="match status" value="2"/>
</dbReference>
<proteinExistence type="predicted"/>
<dbReference type="PANTHER" id="PTHR46708:SF2">
    <property type="entry name" value="FIBRONECTIN TYPE-III DOMAIN-CONTAINING PROTEIN"/>
    <property type="match status" value="1"/>
</dbReference>
<comment type="caution">
    <text evidence="5">The sequence shown here is derived from an EMBL/GenBank/DDBJ whole genome shotgun (WGS) entry which is preliminary data.</text>
</comment>
<dbReference type="InterPro" id="IPR005135">
    <property type="entry name" value="Endo/exonuclease/phosphatase"/>
</dbReference>
<dbReference type="PROSITE" id="PS51318">
    <property type="entry name" value="TAT"/>
    <property type="match status" value="1"/>
</dbReference>
<accession>A0A413RJP3</accession>
<evidence type="ECO:0000256" key="2">
    <source>
        <dbReference type="ARBA" id="ARBA00023295"/>
    </source>
</evidence>
<keyword evidence="2" id="KW-0326">Glycosidase</keyword>
<dbReference type="SMART" id="SM00060">
    <property type="entry name" value="FN3"/>
    <property type="match status" value="3"/>
</dbReference>
<dbReference type="InterPro" id="IPR036691">
    <property type="entry name" value="Endo/exonu/phosph_ase_sf"/>
</dbReference>
<dbReference type="Pfam" id="PF03372">
    <property type="entry name" value="Exo_endo_phos"/>
    <property type="match status" value="1"/>
</dbReference>
<keyword evidence="6" id="KW-1185">Reference proteome</keyword>
<feature type="domain" description="Fibronectin type-III" evidence="4">
    <location>
        <begin position="228"/>
        <end position="318"/>
    </location>
</feature>
<keyword evidence="3" id="KW-0119">Carbohydrate metabolism</keyword>
<protein>
    <recommendedName>
        <fullName evidence="4">Fibronectin type-III domain-containing protein</fullName>
    </recommendedName>
</protein>
<evidence type="ECO:0000259" key="4">
    <source>
        <dbReference type="PROSITE" id="PS50853"/>
    </source>
</evidence>
<sequence length="582" mass="62049">MSMSISPRVQTRRATLVALLAVLALVGWGMAPTQAAAPSRVAGVSATAIGATSLRVAWRAVAGASSYVVSVSTKPGLSAPKKVRTAATSAKVSGLKKDTRYYVAVQAKFGSHAGARSTVESVRTWKTRPAGPTGVRLATNSVGKFEVAWKRVAKHATSYQVVVATDKALKHVVFRTGLTTKTHKWVLSSKIKEHQRYYFAVRAFNTKSTPGRLSTVRSVRPHAHQAKTPANVTVRPASSSSVQVSWSKADWATGYTVSVSRTKGGTAFWSQRVAGTSLTVPGMPRGVSYVTVTSDRLKATFAPAKPVPASPREPTPAGTKMFSTTIGSYNVLKDSAERPFYKRVPAIVTLMRSMDVAGVQEVTYGAVSKHDGGSSTYRPVELLAAKSGLKLGTYDPRTKVRCSANSVHVLYDDAKFDLVACGSAKYAVGESRYWAWDRLADSATGQQLVVVSTHLTNGKTVADDRTRAAQGAQLAGWLATLGDVPVVVTGDLNSYYGVTADTPMARILSAGYYPADLTAPSIVGGQYASTHAWQPTRTTAARIDHVLTSRAVVASRFGVERVKESTAPSDHHPVWATVSVYS</sequence>
<keyword evidence="3" id="KW-0624">Polysaccharide degradation</keyword>
<dbReference type="PANTHER" id="PTHR46708">
    <property type="entry name" value="TENASCIN"/>
    <property type="match status" value="1"/>
</dbReference>
<dbReference type="InterPro" id="IPR036116">
    <property type="entry name" value="FN3_sf"/>
</dbReference>
<dbReference type="Gene3D" id="2.60.40.10">
    <property type="entry name" value="Immunoglobulins"/>
    <property type="match status" value="3"/>
</dbReference>
<feature type="domain" description="Fibronectin type-III" evidence="4">
    <location>
        <begin position="37"/>
        <end position="127"/>
    </location>
</feature>
<dbReference type="GO" id="GO:0016798">
    <property type="term" value="F:hydrolase activity, acting on glycosyl bonds"/>
    <property type="evidence" value="ECO:0007669"/>
    <property type="project" value="UniProtKB-KW"/>
</dbReference>
<gene>
    <name evidence="5" type="ORF">D1825_12790</name>
</gene>
<dbReference type="GO" id="GO:0000272">
    <property type="term" value="P:polysaccharide catabolic process"/>
    <property type="evidence" value="ECO:0007669"/>
    <property type="project" value="UniProtKB-KW"/>
</dbReference>
<dbReference type="CDD" id="cd00063">
    <property type="entry name" value="FN3"/>
    <property type="match status" value="1"/>
</dbReference>
<name>A0A413RJP3_9CELL</name>
<evidence type="ECO:0000256" key="1">
    <source>
        <dbReference type="ARBA" id="ARBA00022737"/>
    </source>
</evidence>
<dbReference type="AlphaFoldDB" id="A0A413RJP3"/>
<evidence type="ECO:0000313" key="5">
    <source>
        <dbReference type="EMBL" id="RHA38890.1"/>
    </source>
</evidence>
<dbReference type="EMBL" id="QWKP01000209">
    <property type="protein sequence ID" value="RHA38890.1"/>
    <property type="molecule type" value="Genomic_DNA"/>
</dbReference>
<reference evidence="5 6" key="1">
    <citation type="submission" date="2018-08" db="EMBL/GenBank/DDBJ databases">
        <title>Cellulomonas rhizosphaerae sp. nov., a novel actinomycete isolated from soil.</title>
        <authorList>
            <person name="Tian Y."/>
        </authorList>
    </citation>
    <scope>NUCLEOTIDE SEQUENCE [LARGE SCALE GENOMIC DNA]</scope>
    <source>
        <strain evidence="5 6">NEAU-TCZ24</strain>
    </source>
</reference>
<dbReference type="InterPro" id="IPR013783">
    <property type="entry name" value="Ig-like_fold"/>
</dbReference>
<dbReference type="InterPro" id="IPR003961">
    <property type="entry name" value="FN3_dom"/>
</dbReference>
<dbReference type="InterPro" id="IPR050991">
    <property type="entry name" value="ECM_Regulatory_Proteins"/>
</dbReference>
<evidence type="ECO:0000313" key="6">
    <source>
        <dbReference type="Proteomes" id="UP000283374"/>
    </source>
</evidence>
<dbReference type="SUPFAM" id="SSF56219">
    <property type="entry name" value="DNase I-like"/>
    <property type="match status" value="1"/>
</dbReference>
<dbReference type="PROSITE" id="PS50853">
    <property type="entry name" value="FN3"/>
    <property type="match status" value="2"/>
</dbReference>